<feature type="transmembrane region" description="Helical" evidence="2">
    <location>
        <begin position="38"/>
        <end position="60"/>
    </location>
</feature>
<name>A0AAJ0EWH7_9PEZI</name>
<keyword evidence="2" id="KW-1133">Transmembrane helix</keyword>
<gene>
    <name evidence="3" type="ORF">BDP55DRAFT_768058</name>
</gene>
<feature type="compositionally biased region" description="Polar residues" evidence="1">
    <location>
        <begin position="1"/>
        <end position="12"/>
    </location>
</feature>
<keyword evidence="2" id="KW-0812">Transmembrane</keyword>
<sequence length="208" mass="23109">MNPRTSYSSTRDSGVEAHPLQHPPTYSQLYGILDLRRVLLDVVVIVLEVLNVVFCLFVGFEPLLCEEEDGNPAVKCDEGLMIRSIILDEDREAVASPQCYALGLIPFCKQNPNLRIERCVSLWRNALQPDSIFGTPSKKYKASAASHSFEDRQITNNVSQWVMEAITLAPAGMLSVSSPLDLDGQPVPDLCAKMFQKTVQRDVAWQAA</sequence>
<protein>
    <submittedName>
        <fullName evidence="3">Uncharacterized protein</fullName>
    </submittedName>
</protein>
<dbReference type="RefSeq" id="XP_060430376.1">
    <property type="nucleotide sequence ID" value="XM_060581010.1"/>
</dbReference>
<dbReference type="GeneID" id="85465536"/>
<dbReference type="AlphaFoldDB" id="A0AAJ0EWH7"/>
<evidence type="ECO:0000313" key="4">
    <source>
        <dbReference type="Proteomes" id="UP001224890"/>
    </source>
</evidence>
<evidence type="ECO:0000313" key="3">
    <source>
        <dbReference type="EMBL" id="KAK1676373.1"/>
    </source>
</evidence>
<dbReference type="Proteomes" id="UP001224890">
    <property type="component" value="Unassembled WGS sequence"/>
</dbReference>
<evidence type="ECO:0000256" key="1">
    <source>
        <dbReference type="SAM" id="MobiDB-lite"/>
    </source>
</evidence>
<accession>A0AAJ0EWH7</accession>
<proteinExistence type="predicted"/>
<comment type="caution">
    <text evidence="3">The sequence shown here is derived from an EMBL/GenBank/DDBJ whole genome shotgun (WGS) entry which is preliminary data.</text>
</comment>
<evidence type="ECO:0000256" key="2">
    <source>
        <dbReference type="SAM" id="Phobius"/>
    </source>
</evidence>
<keyword evidence="2" id="KW-0472">Membrane</keyword>
<keyword evidence="4" id="KW-1185">Reference proteome</keyword>
<organism evidence="3 4">
    <name type="scientific">Colletotrichum godetiae</name>
    <dbReference type="NCBI Taxonomy" id="1209918"/>
    <lineage>
        <taxon>Eukaryota</taxon>
        <taxon>Fungi</taxon>
        <taxon>Dikarya</taxon>
        <taxon>Ascomycota</taxon>
        <taxon>Pezizomycotina</taxon>
        <taxon>Sordariomycetes</taxon>
        <taxon>Hypocreomycetidae</taxon>
        <taxon>Glomerellales</taxon>
        <taxon>Glomerellaceae</taxon>
        <taxon>Colletotrichum</taxon>
        <taxon>Colletotrichum acutatum species complex</taxon>
    </lineage>
</organism>
<feature type="region of interest" description="Disordered" evidence="1">
    <location>
        <begin position="1"/>
        <end position="20"/>
    </location>
</feature>
<dbReference type="EMBL" id="JAHMHR010000018">
    <property type="protein sequence ID" value="KAK1676373.1"/>
    <property type="molecule type" value="Genomic_DNA"/>
</dbReference>
<reference evidence="3" key="1">
    <citation type="submission" date="2021-06" db="EMBL/GenBank/DDBJ databases">
        <title>Comparative genomics, transcriptomics and evolutionary studies reveal genomic signatures of adaptation to plant cell wall in hemibiotrophic fungi.</title>
        <authorList>
            <consortium name="DOE Joint Genome Institute"/>
            <person name="Baroncelli R."/>
            <person name="Diaz J.F."/>
            <person name="Benocci T."/>
            <person name="Peng M."/>
            <person name="Battaglia E."/>
            <person name="Haridas S."/>
            <person name="Andreopoulos W."/>
            <person name="Labutti K."/>
            <person name="Pangilinan J."/>
            <person name="Floch G.L."/>
            <person name="Makela M.R."/>
            <person name="Henrissat B."/>
            <person name="Grigoriev I.V."/>
            <person name="Crouch J.A."/>
            <person name="De Vries R.P."/>
            <person name="Sukno S.A."/>
            <person name="Thon M.R."/>
        </authorList>
    </citation>
    <scope>NUCLEOTIDE SEQUENCE</scope>
    <source>
        <strain evidence="3">CBS 193.32</strain>
    </source>
</reference>